<dbReference type="InterPro" id="IPR042286">
    <property type="entry name" value="AdoMetDC_C"/>
</dbReference>
<keyword evidence="12" id="KW-1185">Reference proteome</keyword>
<dbReference type="UniPathway" id="UPA00331">
    <property type="reaction ID" value="UER00451"/>
</dbReference>
<comment type="caution">
    <text evidence="11">The sequence shown here is derived from an EMBL/GenBank/DDBJ whole genome shotgun (WGS) entry which is preliminary data.</text>
</comment>
<keyword evidence="1 10" id="KW-0949">S-adenosyl-L-methionine</keyword>
<dbReference type="EC" id="4.1.1.50" evidence="10"/>
<keyword evidence="7 10" id="KW-0456">Lyase</keyword>
<evidence type="ECO:0000256" key="9">
    <source>
        <dbReference type="ARBA" id="ARBA00023317"/>
    </source>
</evidence>
<comment type="cofactor">
    <cofactor evidence="10">
        <name>pyruvate</name>
        <dbReference type="ChEBI" id="CHEBI:15361"/>
    </cofactor>
    <text evidence="10">Binds 1 pyruvoyl group covalently per subunit.</text>
</comment>
<comment type="pathway">
    <text evidence="10">Amine and polyamine biosynthesis; S-adenosylmethioninamine biosynthesis; S-adenosylmethioninamine from S-adenosyl-L-methionine: step 1/1.</text>
</comment>
<feature type="chain" id="PRO_5023386243" description="S-adenosylmethionine decarboxylase alpha chain" evidence="10">
    <location>
        <begin position="65"/>
        <end position="134"/>
    </location>
</feature>
<dbReference type="PANTHER" id="PTHR33866">
    <property type="entry name" value="S-ADENOSYLMETHIONINE DECARBOXYLASE PROENZYME"/>
    <property type="match status" value="1"/>
</dbReference>
<dbReference type="Pfam" id="PF02675">
    <property type="entry name" value="AdoMet_dc"/>
    <property type="match status" value="1"/>
</dbReference>
<feature type="modified residue" description="Pyruvic acid (Ser); by autocatalysis" evidence="10">
    <location>
        <position position="65"/>
    </location>
</feature>
<dbReference type="GO" id="GO:0005829">
    <property type="term" value="C:cytosol"/>
    <property type="evidence" value="ECO:0007669"/>
    <property type="project" value="TreeGrafter"/>
</dbReference>
<feature type="active site" description="Proton acceptor; for processing activity" evidence="10">
    <location>
        <position position="70"/>
    </location>
</feature>
<keyword evidence="8 10" id="KW-0704">Schiff base</keyword>
<feature type="active site" description="Proton donor; for catalytic activity" evidence="10">
    <location>
        <position position="85"/>
    </location>
</feature>
<comment type="function">
    <text evidence="10">Catalyzes the decarboxylation of S-adenosylmethionine to S-adenosylmethioninamine (dcAdoMet), the propylamine donor required for the synthesis of the polyamines spermine and spermidine from the diamine putrescine.</text>
</comment>
<feature type="site" description="Cleavage (non-hydrolytic); by autolysis" evidence="10">
    <location>
        <begin position="64"/>
        <end position="65"/>
    </location>
</feature>
<evidence type="ECO:0000256" key="3">
    <source>
        <dbReference type="ARBA" id="ARBA00022813"/>
    </source>
</evidence>
<dbReference type="AlphaFoldDB" id="A0A2T6BXS3"/>
<evidence type="ECO:0000313" key="12">
    <source>
        <dbReference type="Proteomes" id="UP000244240"/>
    </source>
</evidence>
<accession>A0A2T6BXS3</accession>
<dbReference type="InterPro" id="IPR003826">
    <property type="entry name" value="AdoMetDC_fam_prok"/>
</dbReference>
<comment type="PTM">
    <text evidence="10">Is synthesized initially as an inactive proenzyme. Formation of the active enzyme involves a self-maturation process in which the active site pyruvoyl group is generated from an internal serine residue via an autocatalytic post-translational modification. Two non-identical subunits are generated from the proenzyme in this reaction, and the pyruvate is formed at the N-terminus of the alpha chain, which is derived from the carboxyl end of the proenzyme. The post-translation cleavage follows an unusual pathway, termed non-hydrolytic serinolysis, in which the side chain hydroxyl group of the serine supplies its oxygen atom to form the C-terminus of the beta chain, while the remainder of the serine residue undergoes an oxidative deamination to produce ammonia and the pyruvoyl group blocking the N-terminus of the alpha chain.</text>
</comment>
<evidence type="ECO:0000256" key="4">
    <source>
        <dbReference type="ARBA" id="ARBA00023066"/>
    </source>
</evidence>
<dbReference type="InterPro" id="IPR016067">
    <property type="entry name" value="S-AdoMet_deCO2ase_core"/>
</dbReference>
<organism evidence="11 12">
    <name type="scientific">Melghirimyces profundicolus</name>
    <dbReference type="NCBI Taxonomy" id="1242148"/>
    <lineage>
        <taxon>Bacteria</taxon>
        <taxon>Bacillati</taxon>
        <taxon>Bacillota</taxon>
        <taxon>Bacilli</taxon>
        <taxon>Bacillales</taxon>
        <taxon>Thermoactinomycetaceae</taxon>
        <taxon>Melghirimyces</taxon>
    </lineage>
</organism>
<name>A0A2T6BXS3_9BACL</name>
<dbReference type="OrthoDB" id="9793120at2"/>
<evidence type="ECO:0000256" key="2">
    <source>
        <dbReference type="ARBA" id="ARBA00022793"/>
    </source>
</evidence>
<dbReference type="InterPro" id="IPR042284">
    <property type="entry name" value="AdoMetDC_N"/>
</dbReference>
<evidence type="ECO:0000256" key="7">
    <source>
        <dbReference type="ARBA" id="ARBA00023239"/>
    </source>
</evidence>
<keyword evidence="3 10" id="KW-0068">Autocatalytic cleavage</keyword>
<dbReference type="PANTHER" id="PTHR33866:SF2">
    <property type="entry name" value="S-ADENOSYLMETHIONINE DECARBOXYLASE PROENZYME"/>
    <property type="match status" value="1"/>
</dbReference>
<protein>
    <recommendedName>
        <fullName evidence="10">S-adenosylmethionine decarboxylase proenzyme</fullName>
        <shortName evidence="10">AdoMetDC</shortName>
        <shortName evidence="10">SAMDC</shortName>
        <ecNumber evidence="10">4.1.1.50</ecNumber>
    </recommendedName>
    <component>
        <recommendedName>
            <fullName evidence="10">S-adenosylmethionine decarboxylase beta chain</fullName>
        </recommendedName>
    </component>
    <component>
        <recommendedName>
            <fullName evidence="10">S-adenosylmethionine decarboxylase alpha chain</fullName>
        </recommendedName>
    </component>
</protein>
<comment type="similarity">
    <text evidence="10">Belongs to the prokaryotic AdoMetDC family. Type 1 subfamily.</text>
</comment>
<evidence type="ECO:0000256" key="1">
    <source>
        <dbReference type="ARBA" id="ARBA00022691"/>
    </source>
</evidence>
<dbReference type="GO" id="GO:0008295">
    <property type="term" value="P:spermidine biosynthetic process"/>
    <property type="evidence" value="ECO:0007669"/>
    <property type="project" value="UniProtKB-UniRule"/>
</dbReference>
<sequence>MEYSTFGRHVALDAWGVDFDLLNDTSRLEKHMRVAAEKCGATVLSAQSKNFDPQGATVLLLLSESHLSIHTYPEKGFAALDCYTCGYHVDPMIAIRYMMDVLKPTQAFEKAMRRGDGPIEVVRPDQPVKVKKVI</sequence>
<keyword evidence="4 10" id="KW-0745">Spermidine biosynthesis</keyword>
<dbReference type="Gene3D" id="3.30.360.110">
    <property type="entry name" value="S-adenosylmethionine decarboxylase domain"/>
    <property type="match status" value="1"/>
</dbReference>
<dbReference type="EMBL" id="QBKR01000008">
    <property type="protein sequence ID" value="PTX60826.1"/>
    <property type="molecule type" value="Genomic_DNA"/>
</dbReference>
<comment type="subunit">
    <text evidence="10">Heterotetramer of two alpha and two beta chains arranged as a dimer of alpha/beta heterodimers.</text>
</comment>
<dbReference type="GO" id="GO:0004014">
    <property type="term" value="F:adenosylmethionine decarboxylase activity"/>
    <property type="evidence" value="ECO:0007669"/>
    <property type="project" value="UniProtKB-UniRule"/>
</dbReference>
<proteinExistence type="inferred from homology"/>
<dbReference type="Gene3D" id="3.30.160.750">
    <property type="match status" value="1"/>
</dbReference>
<keyword evidence="9 10" id="KW-0670">Pyruvate</keyword>
<gene>
    <name evidence="10" type="primary">speH</name>
    <name evidence="11" type="ORF">C8P63_108136</name>
</gene>
<keyword evidence="6 10" id="KW-0865">Zymogen</keyword>
<dbReference type="HAMAP" id="MF_00464">
    <property type="entry name" value="AdoMetDC_1"/>
    <property type="match status" value="1"/>
</dbReference>
<keyword evidence="5 10" id="KW-0620">Polyamine biosynthesis</keyword>
<evidence type="ECO:0000256" key="10">
    <source>
        <dbReference type="HAMAP-Rule" id="MF_00464"/>
    </source>
</evidence>
<dbReference type="RefSeq" id="WP_108022840.1">
    <property type="nucleotide sequence ID" value="NZ_QBKR01000008.1"/>
</dbReference>
<dbReference type="Proteomes" id="UP000244240">
    <property type="component" value="Unassembled WGS sequence"/>
</dbReference>
<evidence type="ECO:0000256" key="5">
    <source>
        <dbReference type="ARBA" id="ARBA00023115"/>
    </source>
</evidence>
<dbReference type="InterPro" id="IPR017716">
    <property type="entry name" value="S-AdoMet_deCOase_pro-enz"/>
</dbReference>
<dbReference type="SUPFAM" id="SSF56276">
    <property type="entry name" value="S-adenosylmethionine decarboxylase"/>
    <property type="match status" value="1"/>
</dbReference>
<evidence type="ECO:0000256" key="6">
    <source>
        <dbReference type="ARBA" id="ARBA00023145"/>
    </source>
</evidence>
<evidence type="ECO:0000313" key="11">
    <source>
        <dbReference type="EMBL" id="PTX60826.1"/>
    </source>
</evidence>
<evidence type="ECO:0000256" key="8">
    <source>
        <dbReference type="ARBA" id="ARBA00023270"/>
    </source>
</evidence>
<reference evidence="11 12" key="1">
    <citation type="submission" date="2018-04" db="EMBL/GenBank/DDBJ databases">
        <title>Genomic Encyclopedia of Archaeal and Bacterial Type Strains, Phase II (KMG-II): from individual species to whole genera.</title>
        <authorList>
            <person name="Goeker M."/>
        </authorList>
    </citation>
    <scope>NUCLEOTIDE SEQUENCE [LARGE SCALE GENOMIC DNA]</scope>
    <source>
        <strain evidence="11 12">DSM 45787</strain>
    </source>
</reference>
<feature type="active site" description="Schiff-base intermediate with substrate; via pyruvic acid" evidence="10">
    <location>
        <position position="65"/>
    </location>
</feature>
<keyword evidence="2 10" id="KW-0210">Decarboxylase</keyword>
<dbReference type="NCBIfam" id="TIGR03330">
    <property type="entry name" value="SAM_DCase_Bsu"/>
    <property type="match status" value="1"/>
</dbReference>
<feature type="chain" id="PRO_5023386242" description="S-adenosylmethionine decarboxylase beta chain" evidence="10">
    <location>
        <begin position="1"/>
        <end position="64"/>
    </location>
</feature>
<comment type="catalytic activity">
    <reaction evidence="10">
        <text>S-adenosyl-L-methionine + H(+) = S-adenosyl 3-(methylsulfanyl)propylamine + CO2</text>
        <dbReference type="Rhea" id="RHEA:15981"/>
        <dbReference type="ChEBI" id="CHEBI:15378"/>
        <dbReference type="ChEBI" id="CHEBI:16526"/>
        <dbReference type="ChEBI" id="CHEBI:57443"/>
        <dbReference type="ChEBI" id="CHEBI:59789"/>
        <dbReference type="EC" id="4.1.1.50"/>
    </reaction>
</comment>